<accession>A0A3P7KXB5</accession>
<evidence type="ECO:0000313" key="1">
    <source>
        <dbReference type="EMBL" id="VDM71868.1"/>
    </source>
</evidence>
<evidence type="ECO:0000313" key="2">
    <source>
        <dbReference type="Proteomes" id="UP000270094"/>
    </source>
</evidence>
<protein>
    <recommendedName>
        <fullName evidence="3">Rapamycin-insensitive companion of mTOR domain-containing protein</fullName>
    </recommendedName>
</protein>
<sequence length="166" mass="18608">MATGGFFLRNFVIGDVFYKDAARWLRTAQLDSFGEAGTLLKVHIYADESSCEQDEAATREAITFWLETFGIRYVEMIDDEMRDALLCIRRTLSGTFSRTSAERPESVGFPAPPHLFSLLCTHEFGRSLLREMNVIETLISNLSDEQNPLNVKAALMGLGHIGSHSE</sequence>
<feature type="non-terminal residue" evidence="1">
    <location>
        <position position="166"/>
    </location>
</feature>
<dbReference type="Proteomes" id="UP000270094">
    <property type="component" value="Unassembled WGS sequence"/>
</dbReference>
<dbReference type="EMBL" id="UYYB01022484">
    <property type="protein sequence ID" value="VDM71868.1"/>
    <property type="molecule type" value="Genomic_DNA"/>
</dbReference>
<evidence type="ECO:0008006" key="3">
    <source>
        <dbReference type="Google" id="ProtNLM"/>
    </source>
</evidence>
<proteinExistence type="predicted"/>
<dbReference type="GO" id="GO:0043539">
    <property type="term" value="F:protein serine/threonine kinase activator activity"/>
    <property type="evidence" value="ECO:0007669"/>
    <property type="project" value="TreeGrafter"/>
</dbReference>
<dbReference type="AlphaFoldDB" id="A0A3P7KXB5"/>
<keyword evidence="2" id="KW-1185">Reference proteome</keyword>
<dbReference type="GO" id="GO:0031932">
    <property type="term" value="C:TORC2 complex"/>
    <property type="evidence" value="ECO:0007669"/>
    <property type="project" value="InterPro"/>
</dbReference>
<gene>
    <name evidence="1" type="ORF">SVUK_LOCUS6866</name>
</gene>
<dbReference type="PANTHER" id="PTHR13298:SF11">
    <property type="entry name" value="RAPAMYCIN-INSENSITIVE COMPANION OF MTOR"/>
    <property type="match status" value="1"/>
</dbReference>
<name>A0A3P7KXB5_STRVU</name>
<dbReference type="GO" id="GO:0051897">
    <property type="term" value="P:positive regulation of phosphatidylinositol 3-kinase/protein kinase B signal transduction"/>
    <property type="evidence" value="ECO:0007669"/>
    <property type="project" value="TreeGrafter"/>
</dbReference>
<reference evidence="1 2" key="1">
    <citation type="submission" date="2018-11" db="EMBL/GenBank/DDBJ databases">
        <authorList>
            <consortium name="Pathogen Informatics"/>
        </authorList>
    </citation>
    <scope>NUCLEOTIDE SEQUENCE [LARGE SCALE GENOMIC DNA]</scope>
</reference>
<dbReference type="OrthoDB" id="271111at2759"/>
<organism evidence="1 2">
    <name type="scientific">Strongylus vulgaris</name>
    <name type="common">Blood worm</name>
    <dbReference type="NCBI Taxonomy" id="40348"/>
    <lineage>
        <taxon>Eukaryota</taxon>
        <taxon>Metazoa</taxon>
        <taxon>Ecdysozoa</taxon>
        <taxon>Nematoda</taxon>
        <taxon>Chromadorea</taxon>
        <taxon>Rhabditida</taxon>
        <taxon>Rhabditina</taxon>
        <taxon>Rhabditomorpha</taxon>
        <taxon>Strongyloidea</taxon>
        <taxon>Strongylidae</taxon>
        <taxon>Strongylus</taxon>
    </lineage>
</organism>
<dbReference type="PANTHER" id="PTHR13298">
    <property type="entry name" value="CYTOSOLIC REGULATOR PIANISSIMO"/>
    <property type="match status" value="1"/>
</dbReference>
<dbReference type="InterPro" id="IPR028268">
    <property type="entry name" value="Pianissimo_fam"/>
</dbReference>
<dbReference type="GO" id="GO:0038203">
    <property type="term" value="P:TORC2 signaling"/>
    <property type="evidence" value="ECO:0007669"/>
    <property type="project" value="TreeGrafter"/>
</dbReference>